<protein>
    <recommendedName>
        <fullName evidence="4">DUF916 domain-containing protein</fullName>
    </recommendedName>
</protein>
<feature type="chain" id="PRO_5046816792" description="DUF916 domain-containing protein" evidence="1">
    <location>
        <begin position="37"/>
        <end position="314"/>
    </location>
</feature>
<sequence>MNTRIKLRAGVLLGSTLALVATLPGTAALASTGAPAAISAGRLVLEPTGNGYRGTLPVTITNRSRAADYYTVLVTEPVAGSFDGLVPNGACIQADPVDNLRVFACSVDGPDLEPGERRSLEVAFTVRTAPRPYAMSAAGGRVEVMPGRTQQVAAGKDFTTLFRATNGSLRHPRPYVQDPSANASLAAGADALTVTRQADGTYAGRLPVTVRYAGDAAHDYLAVQATVPAGLEIAGTDPQDSPSFGGFFEVPGGRMAAGEERTFAVLFRTSPGTVAGDLGSVDLVLSTRYGAGEVADAAPADNTVRVTVTASDDS</sequence>
<dbReference type="EMBL" id="JADOTY010000001">
    <property type="protein sequence ID" value="MBG6100780.1"/>
    <property type="molecule type" value="Genomic_DNA"/>
</dbReference>
<keyword evidence="1" id="KW-0732">Signal</keyword>
<comment type="caution">
    <text evidence="2">The sequence shown here is derived from an EMBL/GenBank/DDBJ whole genome shotgun (WGS) entry which is preliminary data.</text>
</comment>
<proteinExistence type="predicted"/>
<dbReference type="RefSeq" id="WP_196919857.1">
    <property type="nucleotide sequence ID" value="NZ_JADOTY010000001.1"/>
</dbReference>
<evidence type="ECO:0000313" key="2">
    <source>
        <dbReference type="EMBL" id="MBG6100780.1"/>
    </source>
</evidence>
<evidence type="ECO:0008006" key="4">
    <source>
        <dbReference type="Google" id="ProtNLM"/>
    </source>
</evidence>
<gene>
    <name evidence="2" type="ORF">IW249_001194</name>
</gene>
<keyword evidence="3" id="KW-1185">Reference proteome</keyword>
<organism evidence="2 3">
    <name type="scientific">Micromonospora vinacea</name>
    <dbReference type="NCBI Taxonomy" id="709878"/>
    <lineage>
        <taxon>Bacteria</taxon>
        <taxon>Bacillati</taxon>
        <taxon>Actinomycetota</taxon>
        <taxon>Actinomycetes</taxon>
        <taxon>Micromonosporales</taxon>
        <taxon>Micromonosporaceae</taxon>
        <taxon>Micromonospora</taxon>
    </lineage>
</organism>
<accession>A0ABS0JWX9</accession>
<feature type="signal peptide" evidence="1">
    <location>
        <begin position="1"/>
        <end position="36"/>
    </location>
</feature>
<evidence type="ECO:0000256" key="1">
    <source>
        <dbReference type="SAM" id="SignalP"/>
    </source>
</evidence>
<dbReference type="Proteomes" id="UP000631791">
    <property type="component" value="Unassembled WGS sequence"/>
</dbReference>
<name>A0ABS0JWX9_9ACTN</name>
<reference evidence="2 3" key="1">
    <citation type="submission" date="2020-11" db="EMBL/GenBank/DDBJ databases">
        <title>Sequencing the genomes of 1000 actinobacteria strains.</title>
        <authorList>
            <person name="Klenk H.-P."/>
        </authorList>
    </citation>
    <scope>NUCLEOTIDE SEQUENCE [LARGE SCALE GENOMIC DNA]</scope>
    <source>
        <strain evidence="2 3">DSM 101695</strain>
    </source>
</reference>
<evidence type="ECO:0000313" key="3">
    <source>
        <dbReference type="Proteomes" id="UP000631791"/>
    </source>
</evidence>